<name>A0A1U7NTY0_9DEIO</name>
<evidence type="ECO:0000313" key="3">
    <source>
        <dbReference type="Proteomes" id="UP000186607"/>
    </source>
</evidence>
<reference evidence="2 3" key="1">
    <citation type="submission" date="2017-01" db="EMBL/GenBank/DDBJ databases">
        <title>Genome Analysis of Deinococcus marmoris KOPRI26562.</title>
        <authorList>
            <person name="Kim J.H."/>
            <person name="Oh H.-M."/>
        </authorList>
    </citation>
    <scope>NUCLEOTIDE SEQUENCE [LARGE SCALE GENOMIC DNA]</scope>
    <source>
        <strain evidence="2 3">KOPRI26562</strain>
    </source>
</reference>
<accession>A0A1U7NTY0</accession>
<dbReference type="OrthoDB" id="68095at2"/>
<protein>
    <submittedName>
        <fullName evidence="2">Uncharacterized protein</fullName>
    </submittedName>
</protein>
<sequence length="160" mass="17422">MDPFTARIHSGDIRQITLSLNVQPDAQGQTHGDHAYGTLSPEPRPGSLPVRQGLFFVPAWNPADEIALSVQALGLPLRDARNEAQSRVRRSATRRAALGVDWQYLRLSVRAMNAGGEVLACQSVSGVPSDLPPVQRQQIENDLFAEAMSDAQDWAILGLN</sequence>
<dbReference type="STRING" id="249408.BOO71_0012019"/>
<feature type="region of interest" description="Disordered" evidence="1">
    <location>
        <begin position="25"/>
        <end position="44"/>
    </location>
</feature>
<evidence type="ECO:0000313" key="2">
    <source>
        <dbReference type="EMBL" id="OLV16370.1"/>
    </source>
</evidence>
<comment type="caution">
    <text evidence="2">The sequence shown here is derived from an EMBL/GenBank/DDBJ whole genome shotgun (WGS) entry which is preliminary data.</text>
</comment>
<evidence type="ECO:0000256" key="1">
    <source>
        <dbReference type="SAM" id="MobiDB-lite"/>
    </source>
</evidence>
<dbReference type="AlphaFoldDB" id="A0A1U7NTY0"/>
<organism evidence="2 3">
    <name type="scientific">Deinococcus marmoris</name>
    <dbReference type="NCBI Taxonomy" id="249408"/>
    <lineage>
        <taxon>Bacteria</taxon>
        <taxon>Thermotogati</taxon>
        <taxon>Deinococcota</taxon>
        <taxon>Deinococci</taxon>
        <taxon>Deinococcales</taxon>
        <taxon>Deinococcaceae</taxon>
        <taxon>Deinococcus</taxon>
    </lineage>
</organism>
<dbReference type="EMBL" id="MSTI01000144">
    <property type="protein sequence ID" value="OLV16370.1"/>
    <property type="molecule type" value="Genomic_DNA"/>
</dbReference>
<proteinExistence type="predicted"/>
<keyword evidence="3" id="KW-1185">Reference proteome</keyword>
<dbReference type="Proteomes" id="UP000186607">
    <property type="component" value="Unassembled WGS sequence"/>
</dbReference>
<dbReference type="RefSeq" id="WP_075835562.1">
    <property type="nucleotide sequence ID" value="NZ_MSTI01000144.1"/>
</dbReference>
<gene>
    <name evidence="2" type="ORF">BOO71_0012019</name>
</gene>